<sequence>MKIAIIGGGPAGMMAGILASRHGQVSLFEKNEKLGKKLYITGKGRCNLTNNKDISEFFPAVVRNPEFLYSAFYQFTNQDLQNLIPLDFKVERGDRVFPQSDKSSDVIRALEKILREAGVQVYKNTPVLDLEKEDQFILKTQEGAQAFDRVILATGGKSYPVTGSTGDGYRFAQKFGHSLVPLRGGLVGILLEDSFVKDLEGLSLKNVSLKARGDRKLSLFGEALFTGQGLSGPIALTMSSYINRWKKVDLALDLKPGLTPEKLDQAILRDFQEGPNKEIQTILAGRLPHRLVDVFLSILDLDPHKKVNEITKAQRKSLVETMKNFPLYYGGLDKLDHAIITSGGVDVKEVDPSTMESKKIPGLYFCGEVLDLDALTGGYNLQIAFSTGHLAGESSGKGFEKS</sequence>
<evidence type="ECO:0000313" key="7">
    <source>
        <dbReference type="Proteomes" id="UP000377798"/>
    </source>
</evidence>
<keyword evidence="2" id="KW-0285">Flavoprotein</keyword>
<dbReference type="RefSeq" id="WP_131748548.1">
    <property type="nucleotide sequence ID" value="NZ_CAACYI010000001.1"/>
</dbReference>
<dbReference type="Gene3D" id="3.50.50.60">
    <property type="entry name" value="FAD/NAD(P)-binding domain"/>
    <property type="match status" value="1"/>
</dbReference>
<evidence type="ECO:0000256" key="3">
    <source>
        <dbReference type="ARBA" id="ARBA00022827"/>
    </source>
</evidence>
<dbReference type="PANTHER" id="PTHR42887">
    <property type="entry name" value="OS12G0638800 PROTEIN"/>
    <property type="match status" value="1"/>
</dbReference>
<evidence type="ECO:0000259" key="5">
    <source>
        <dbReference type="Pfam" id="PF22780"/>
    </source>
</evidence>
<accession>A0A8H2M691</accession>
<evidence type="ECO:0000256" key="2">
    <source>
        <dbReference type="ARBA" id="ARBA00022630"/>
    </source>
</evidence>
<dbReference type="SUPFAM" id="SSF160996">
    <property type="entry name" value="HI0933 insert domain-like"/>
    <property type="match status" value="1"/>
</dbReference>
<keyword evidence="3" id="KW-0274">FAD</keyword>
<organism evidence="6 7">
    <name type="scientific">Urinicoccus massiliensis</name>
    <dbReference type="NCBI Taxonomy" id="1723382"/>
    <lineage>
        <taxon>Bacteria</taxon>
        <taxon>Bacillati</taxon>
        <taxon>Bacillota</taxon>
        <taxon>Tissierellia</taxon>
        <taxon>Tissierellales</taxon>
        <taxon>Peptoniphilaceae</taxon>
        <taxon>Urinicoccus</taxon>
    </lineage>
</organism>
<proteinExistence type="predicted"/>
<dbReference type="InterPro" id="IPR057661">
    <property type="entry name" value="RsdA/BaiN/AoA(So)_Rossmann"/>
</dbReference>
<dbReference type="Gene3D" id="2.40.30.10">
    <property type="entry name" value="Translation factors"/>
    <property type="match status" value="1"/>
</dbReference>
<dbReference type="AlphaFoldDB" id="A0A8H2M691"/>
<dbReference type="Pfam" id="PF03486">
    <property type="entry name" value="HI0933_like"/>
    <property type="match status" value="1"/>
</dbReference>
<dbReference type="InterPro" id="IPR023166">
    <property type="entry name" value="BaiN-like_dom_sf"/>
</dbReference>
<dbReference type="InterPro" id="IPR004792">
    <property type="entry name" value="BaiN-like"/>
</dbReference>
<evidence type="ECO:0000259" key="4">
    <source>
        <dbReference type="Pfam" id="PF03486"/>
    </source>
</evidence>
<dbReference type="InterPro" id="IPR055178">
    <property type="entry name" value="RsdA/BaiN/AoA(So)-like_dom"/>
</dbReference>
<dbReference type="SUPFAM" id="SSF51905">
    <property type="entry name" value="FAD/NAD(P)-binding domain"/>
    <property type="match status" value="1"/>
</dbReference>
<dbReference type="PRINTS" id="PR00368">
    <property type="entry name" value="FADPNR"/>
</dbReference>
<dbReference type="Gene3D" id="1.10.8.260">
    <property type="entry name" value="HI0933 insert domain-like"/>
    <property type="match status" value="1"/>
</dbReference>
<comment type="caution">
    <text evidence="6">The sequence shown here is derived from an EMBL/GenBank/DDBJ whole genome shotgun (WGS) entry which is preliminary data.</text>
</comment>
<comment type="cofactor">
    <cofactor evidence="1">
        <name>FAD</name>
        <dbReference type="ChEBI" id="CHEBI:57692"/>
    </cofactor>
</comment>
<name>A0A8H2M691_9FIRM</name>
<dbReference type="EMBL" id="CAACYI010000001">
    <property type="protein sequence ID" value="VFB16068.1"/>
    <property type="molecule type" value="Genomic_DNA"/>
</dbReference>
<dbReference type="NCBIfam" id="TIGR00275">
    <property type="entry name" value="aminoacetone oxidase family FAD-binding enzyme"/>
    <property type="match status" value="1"/>
</dbReference>
<protein>
    <submittedName>
        <fullName evidence="6">Flavoprotein, HI0933 family</fullName>
    </submittedName>
</protein>
<dbReference type="PANTHER" id="PTHR42887:SF2">
    <property type="entry name" value="OS12G0638800 PROTEIN"/>
    <property type="match status" value="1"/>
</dbReference>
<dbReference type="InterPro" id="IPR036188">
    <property type="entry name" value="FAD/NAD-bd_sf"/>
</dbReference>
<feature type="domain" description="RsdA/BaiN/AoA(So)-like insert" evidence="5">
    <location>
        <begin position="185"/>
        <end position="339"/>
    </location>
</feature>
<evidence type="ECO:0000313" key="6">
    <source>
        <dbReference type="EMBL" id="VFB16068.1"/>
    </source>
</evidence>
<reference evidence="6 7" key="1">
    <citation type="submission" date="2019-02" db="EMBL/GenBank/DDBJ databases">
        <authorList>
            <consortium name="Pathogen Informatics"/>
        </authorList>
    </citation>
    <scope>NUCLEOTIDE SEQUENCE [LARGE SCALE GENOMIC DNA]</scope>
    <source>
        <strain evidence="6 7">3012STDY7089603</strain>
    </source>
</reference>
<feature type="domain" description="RsdA/BaiN/AoA(So)-like Rossmann fold-like" evidence="4">
    <location>
        <begin position="2"/>
        <end position="393"/>
    </location>
</feature>
<keyword evidence="7" id="KW-1185">Reference proteome</keyword>
<gene>
    <name evidence="6" type="ORF">NCTC13150_00584</name>
</gene>
<dbReference type="PRINTS" id="PR00411">
    <property type="entry name" value="PNDRDTASEI"/>
</dbReference>
<evidence type="ECO:0000256" key="1">
    <source>
        <dbReference type="ARBA" id="ARBA00001974"/>
    </source>
</evidence>
<dbReference type="Proteomes" id="UP000377798">
    <property type="component" value="Unassembled WGS sequence"/>
</dbReference>
<dbReference type="Pfam" id="PF22780">
    <property type="entry name" value="HI0933_like_1st"/>
    <property type="match status" value="1"/>
</dbReference>